<feature type="domain" description="HTH myb-type" evidence="9">
    <location>
        <begin position="112"/>
        <end position="168"/>
    </location>
</feature>
<keyword evidence="11" id="KW-1185">Reference proteome</keyword>
<gene>
    <name evidence="10" type="ORF">POM88_015407</name>
</gene>
<dbReference type="PROSITE" id="PS51294">
    <property type="entry name" value="HTH_MYB"/>
    <property type="match status" value="1"/>
</dbReference>
<evidence type="ECO:0000256" key="4">
    <source>
        <dbReference type="ARBA" id="ARBA00023163"/>
    </source>
</evidence>
<reference evidence="10" key="1">
    <citation type="submission" date="2023-02" db="EMBL/GenBank/DDBJ databases">
        <title>Genome of toxic invasive species Heracleum sosnowskyi carries increased number of genes despite the absence of recent whole-genome duplications.</title>
        <authorList>
            <person name="Schelkunov M."/>
            <person name="Shtratnikova V."/>
            <person name="Makarenko M."/>
            <person name="Klepikova A."/>
            <person name="Omelchenko D."/>
            <person name="Novikova G."/>
            <person name="Obukhova E."/>
            <person name="Bogdanov V."/>
            <person name="Penin A."/>
            <person name="Logacheva M."/>
        </authorList>
    </citation>
    <scope>NUCLEOTIDE SEQUENCE</scope>
    <source>
        <strain evidence="10">Hsosn_3</strain>
        <tissue evidence="10">Leaf</tissue>
    </source>
</reference>
<evidence type="ECO:0000256" key="3">
    <source>
        <dbReference type="ARBA" id="ARBA00023125"/>
    </source>
</evidence>
<dbReference type="InterPro" id="IPR009057">
    <property type="entry name" value="Homeodomain-like_sf"/>
</dbReference>
<dbReference type="InterPro" id="IPR017884">
    <property type="entry name" value="SANT_dom"/>
</dbReference>
<sequence>MTGNESAEFSIWSREQDKKFESGLATYPESSEDRWEKIAADIPGKSIEDVKKHYDILVDDIERIESGCVPLPGYKFSLDAFTVVVDDEETGKKAGNISQLSADSGKASRPEQERRKGTPWTEDEHRQFLLGLEKYGKGDWRSISRNFVVTRTPTQVASHAQKYFIRLNSINNDRRRTSIHDITNAKNRDAPVPQGPITGHTNGSPGESSGTKPCKQVFQSPAASSRVGQYGRTTMGQTVGGQLISAAGTLVNLPQPTHTAFGWRAPVPGQMVPGPPVNMGSMAYPMPPTHCLTENKYKER</sequence>
<keyword evidence="5" id="KW-0539">Nucleus</keyword>
<dbReference type="InterPro" id="IPR001005">
    <property type="entry name" value="SANT/Myb"/>
</dbReference>
<feature type="region of interest" description="Disordered" evidence="6">
    <location>
        <begin position="186"/>
        <end position="215"/>
    </location>
</feature>
<protein>
    <submittedName>
        <fullName evidence="10">Transcription factor DIVARICATA</fullName>
    </submittedName>
</protein>
<dbReference type="CDD" id="cd00167">
    <property type="entry name" value="SANT"/>
    <property type="match status" value="2"/>
</dbReference>
<dbReference type="InterPro" id="IPR017930">
    <property type="entry name" value="Myb_dom"/>
</dbReference>
<dbReference type="EMBL" id="JAUIZM010000004">
    <property type="protein sequence ID" value="KAK1387229.1"/>
    <property type="molecule type" value="Genomic_DNA"/>
</dbReference>
<dbReference type="GO" id="GO:0005634">
    <property type="term" value="C:nucleus"/>
    <property type="evidence" value="ECO:0007669"/>
    <property type="project" value="UniProtKB-SubCell"/>
</dbReference>
<dbReference type="GO" id="GO:0003677">
    <property type="term" value="F:DNA binding"/>
    <property type="evidence" value="ECO:0007669"/>
    <property type="project" value="UniProtKB-KW"/>
</dbReference>
<feature type="compositionally biased region" description="Basic and acidic residues" evidence="6">
    <location>
        <begin position="106"/>
        <end position="122"/>
    </location>
</feature>
<keyword evidence="2" id="KW-0805">Transcription regulation</keyword>
<dbReference type="Gene3D" id="1.10.10.60">
    <property type="entry name" value="Homeodomain-like"/>
    <property type="match status" value="2"/>
</dbReference>
<feature type="compositionally biased region" description="Polar residues" evidence="6">
    <location>
        <begin position="199"/>
        <end position="215"/>
    </location>
</feature>
<dbReference type="PROSITE" id="PS51293">
    <property type="entry name" value="SANT"/>
    <property type="match status" value="1"/>
</dbReference>
<evidence type="ECO:0000256" key="1">
    <source>
        <dbReference type="ARBA" id="ARBA00004123"/>
    </source>
</evidence>
<evidence type="ECO:0000313" key="10">
    <source>
        <dbReference type="EMBL" id="KAK1387229.1"/>
    </source>
</evidence>
<comment type="subcellular location">
    <subcellularLocation>
        <location evidence="1">Nucleus</location>
    </subcellularLocation>
</comment>
<dbReference type="InterPro" id="IPR006447">
    <property type="entry name" value="Myb_dom_plants"/>
</dbReference>
<dbReference type="SUPFAM" id="SSF46689">
    <property type="entry name" value="Homeodomain-like"/>
    <property type="match status" value="2"/>
</dbReference>
<feature type="domain" description="SANT" evidence="8">
    <location>
        <begin position="120"/>
        <end position="168"/>
    </location>
</feature>
<dbReference type="Proteomes" id="UP001237642">
    <property type="component" value="Unassembled WGS sequence"/>
</dbReference>
<keyword evidence="3" id="KW-0238">DNA-binding</keyword>
<dbReference type="NCBIfam" id="TIGR01557">
    <property type="entry name" value="myb_SHAQKYF"/>
    <property type="match status" value="1"/>
</dbReference>
<dbReference type="Pfam" id="PF00249">
    <property type="entry name" value="Myb_DNA-binding"/>
    <property type="match status" value="2"/>
</dbReference>
<feature type="domain" description="Myb-like" evidence="7">
    <location>
        <begin position="112"/>
        <end position="164"/>
    </location>
</feature>
<evidence type="ECO:0000259" key="8">
    <source>
        <dbReference type="PROSITE" id="PS51293"/>
    </source>
</evidence>
<evidence type="ECO:0000313" key="11">
    <source>
        <dbReference type="Proteomes" id="UP001237642"/>
    </source>
</evidence>
<evidence type="ECO:0000256" key="5">
    <source>
        <dbReference type="ARBA" id="ARBA00023242"/>
    </source>
</evidence>
<accession>A0AAD8MW59</accession>
<dbReference type="GO" id="GO:0048262">
    <property type="term" value="P:determination of dorsal/ventral asymmetry"/>
    <property type="evidence" value="ECO:0007669"/>
    <property type="project" value="UniProtKB-ARBA"/>
</dbReference>
<reference evidence="10" key="2">
    <citation type="submission" date="2023-05" db="EMBL/GenBank/DDBJ databases">
        <authorList>
            <person name="Schelkunov M.I."/>
        </authorList>
    </citation>
    <scope>NUCLEOTIDE SEQUENCE</scope>
    <source>
        <strain evidence="10">Hsosn_3</strain>
        <tissue evidence="10">Leaf</tissue>
    </source>
</reference>
<organism evidence="10 11">
    <name type="scientific">Heracleum sosnowskyi</name>
    <dbReference type="NCBI Taxonomy" id="360622"/>
    <lineage>
        <taxon>Eukaryota</taxon>
        <taxon>Viridiplantae</taxon>
        <taxon>Streptophyta</taxon>
        <taxon>Embryophyta</taxon>
        <taxon>Tracheophyta</taxon>
        <taxon>Spermatophyta</taxon>
        <taxon>Magnoliopsida</taxon>
        <taxon>eudicotyledons</taxon>
        <taxon>Gunneridae</taxon>
        <taxon>Pentapetalae</taxon>
        <taxon>asterids</taxon>
        <taxon>campanulids</taxon>
        <taxon>Apiales</taxon>
        <taxon>Apiaceae</taxon>
        <taxon>Apioideae</taxon>
        <taxon>apioid superclade</taxon>
        <taxon>Tordylieae</taxon>
        <taxon>Tordyliinae</taxon>
        <taxon>Heracleum</taxon>
    </lineage>
</organism>
<evidence type="ECO:0000256" key="6">
    <source>
        <dbReference type="SAM" id="MobiDB-lite"/>
    </source>
</evidence>
<evidence type="ECO:0000259" key="9">
    <source>
        <dbReference type="PROSITE" id="PS51294"/>
    </source>
</evidence>
<comment type="caution">
    <text evidence="10">The sequence shown here is derived from an EMBL/GenBank/DDBJ whole genome shotgun (WGS) entry which is preliminary data.</text>
</comment>
<keyword evidence="4" id="KW-0804">Transcription</keyword>
<feature type="region of interest" description="Disordered" evidence="6">
    <location>
        <begin position="94"/>
        <end position="122"/>
    </location>
</feature>
<dbReference type="PANTHER" id="PTHR44042">
    <property type="entry name" value="DUPLICATED HOMEODOMAIN-LIKE SUPERFAMILY PROTEIN-RELATED"/>
    <property type="match status" value="1"/>
</dbReference>
<evidence type="ECO:0000259" key="7">
    <source>
        <dbReference type="PROSITE" id="PS50090"/>
    </source>
</evidence>
<dbReference type="AlphaFoldDB" id="A0AAD8MW59"/>
<dbReference type="FunFam" id="1.10.10.60:FF:000009">
    <property type="entry name" value="transcription factor MYB1R1"/>
    <property type="match status" value="1"/>
</dbReference>
<dbReference type="SMART" id="SM00717">
    <property type="entry name" value="SANT"/>
    <property type="match status" value="2"/>
</dbReference>
<dbReference type="FunFam" id="1.10.10.60:FF:000154">
    <property type="entry name" value="Transcription factor SRM1"/>
    <property type="match status" value="1"/>
</dbReference>
<dbReference type="PANTHER" id="PTHR44042:SF66">
    <property type="entry name" value="MYB FAMILY TRANSCRIPTION FACTOR"/>
    <property type="match status" value="1"/>
</dbReference>
<dbReference type="PROSITE" id="PS50090">
    <property type="entry name" value="MYB_LIKE"/>
    <property type="match status" value="2"/>
</dbReference>
<name>A0AAD8MW59_9APIA</name>
<evidence type="ECO:0000256" key="2">
    <source>
        <dbReference type="ARBA" id="ARBA00023015"/>
    </source>
</evidence>
<dbReference type="GO" id="GO:0009908">
    <property type="term" value="P:flower development"/>
    <property type="evidence" value="ECO:0007669"/>
    <property type="project" value="UniProtKB-ARBA"/>
</dbReference>
<feature type="domain" description="Myb-like" evidence="7">
    <location>
        <begin position="4"/>
        <end position="58"/>
    </location>
</feature>
<proteinExistence type="predicted"/>